<sequence>MEAARQTVVGKNRKISGFNFKDVQLLSPLRVGYTTQDAVETDVHLDQIQAGDEKGSTWFQFRIFSHNEGGVTETCNAKIQVQFEEDITTPAGYGPSFTVVSDVSFDPVGQMLAAGKVNWDPTVHEQADDSPVHPGILDGVLQVLLATAPKGLKNTSTMIPRRIGRVWVSNKVWSQTTKAVNVTSALTGTLDEGGPFMNFWALADDDTPLCTIERVKTAEISRAEKPEDDLAGRMLLYNIAWKPRLSSLAPGELQKICETASIRLNSFDSEVTAMANFFPKIELALRSAAKGAIQTMSASHMSGHPAYFSKYMDLLKWQSTYRPPELQHQENHNDLSLSALETIIQECEAEYPQWFLFPAVARALPSILRGETDPLELMFSTKAAETFYSSVYNSHMLSGSFKMFINLASHENPRLRILEVGAGTGSFTRHILSTLQALENENGGTSFAEYIFTDISTSFFSNAQVQFKEHLDRMSFKSWNLEHDPGDEDSGLHIGGYDIIFAGSNSGFLGIDLALKDFEDDAHHISTIMVAQASGEEDVPTRNSPINVLQGQHQLIVVIDQGSVSQTSLTEELGRQHEIKQVVDFASIEKGWGASPSDVVVSLIDVGSSRLANLGEQGFKSLQQLIQGSRNILWVSASAYDTGSSEDGKGLLPWDPQSGIATGALRTVRSEESDKHIVTLIIDQAHRYELKGTAAFMTEVLRSSFNGYESRNNPEVEFVVKNGHIMVGRMVHEKQLDEERESHIRPQQQIDQWTAGPPLVLEVEKPGMLDSLRFVEDAGYYEDLATDEVEIEAEAWPVSFRDIFTALGKLNDGIELGWECAGKVTRVGSTCLEHFKPGDRAVMGAFGSMRSHPRSKMQTVQKIPDNLSYIDAVSYVNPGQMAIGVATMIGAEIFATVGSDDKKRLLTKEFNVPETHIFYSRDTSFSQGIARVTDGYGVDVVLNSLAGDSLQASWECIAPFGRFIEIGKTDIMSNSSLPMGIFAKNVTFAAVDLVSIVKTNIKLANDLFIKIVGLIADGSLRGPRPLHLYPLAEAENAFRFMQSGNSTGRIIIARTENEQKHLIHRSTWRFDADATYVIIGGLGGLGRVMIEWMVRKGARNLFIPSRSGVSSQAASDLVARLRDQSICIATPKCDVSSVAEFTKTLQDYTNSMPQAPIKGCINSAMALQDAIFSNMTHNQWTDTIQSKVQSSWNLHTLLPRDMDFFIMLSSLVGIYGAMGQSNYAAGCTFQDALARARADASAYQGVSVSLDLGWLLDAGIVSEREDYRQKWEGSQDIKGVRAADLIAVLDYFCDPARRLTPTANLSPYSSRSQLLIGAVTPADLAQQGEMPPPSMTRPLLDAFRIYPGRSDVGADSLTSESQTQSPRARFRAATSFDEKCNAVNDALKDRLARALGVEVDDVDSGRPVSSYGVDSLMAVELRNWMRKDYDVDIAVFEILGETTFVGLSRQVTSKAEELKGGHGEEDGQ</sequence>
<keyword evidence="3" id="KW-0560">Oxidoreductase</keyword>
<dbReference type="InterPro" id="IPR020843">
    <property type="entry name" value="ER"/>
</dbReference>
<evidence type="ECO:0000259" key="5">
    <source>
        <dbReference type="PROSITE" id="PS50075"/>
    </source>
</evidence>
<dbReference type="InterPro" id="IPR013968">
    <property type="entry name" value="PKS_KR"/>
</dbReference>
<dbReference type="GO" id="GO:0004312">
    <property type="term" value="F:fatty acid synthase activity"/>
    <property type="evidence" value="ECO:0007669"/>
    <property type="project" value="TreeGrafter"/>
</dbReference>
<keyword evidence="1" id="KW-0596">Phosphopantetheine</keyword>
<evidence type="ECO:0000313" key="7">
    <source>
        <dbReference type="Proteomes" id="UP000012174"/>
    </source>
</evidence>
<dbReference type="STRING" id="1287681.M7THQ4"/>
<proteinExistence type="predicted"/>
<dbReference type="OrthoDB" id="329835at2759"/>
<dbReference type="InterPro" id="IPR011032">
    <property type="entry name" value="GroES-like_sf"/>
</dbReference>
<keyword evidence="4" id="KW-0511">Multifunctional enzyme</keyword>
<dbReference type="eggNOG" id="KOG1202">
    <property type="taxonomic scope" value="Eukaryota"/>
</dbReference>
<dbReference type="PANTHER" id="PTHR43775">
    <property type="entry name" value="FATTY ACID SYNTHASE"/>
    <property type="match status" value="1"/>
</dbReference>
<dbReference type="SUPFAM" id="SSF47336">
    <property type="entry name" value="ACP-like"/>
    <property type="match status" value="1"/>
</dbReference>
<dbReference type="Pfam" id="PF14765">
    <property type="entry name" value="PS-DH"/>
    <property type="match status" value="1"/>
</dbReference>
<dbReference type="InterPro" id="IPR036291">
    <property type="entry name" value="NAD(P)-bd_dom_sf"/>
</dbReference>
<dbReference type="SMART" id="SM00829">
    <property type="entry name" value="PKS_ER"/>
    <property type="match status" value="1"/>
</dbReference>
<dbReference type="Proteomes" id="UP000012174">
    <property type="component" value="Unassembled WGS sequence"/>
</dbReference>
<reference evidence="7" key="1">
    <citation type="journal article" date="2013" name="Genome Announc.">
        <title>Draft genome sequence of the grapevine dieback fungus Eutypa lata UCR-EL1.</title>
        <authorList>
            <person name="Blanco-Ulate B."/>
            <person name="Rolshausen P.E."/>
            <person name="Cantu D."/>
        </authorList>
    </citation>
    <scope>NUCLEOTIDE SEQUENCE [LARGE SCALE GENOMIC DNA]</scope>
    <source>
        <strain evidence="7">UCR-EL1</strain>
    </source>
</reference>
<dbReference type="PROSITE" id="PS50075">
    <property type="entry name" value="CARRIER"/>
    <property type="match status" value="1"/>
</dbReference>
<accession>M7THQ4</accession>
<evidence type="ECO:0000256" key="1">
    <source>
        <dbReference type="ARBA" id="ARBA00022450"/>
    </source>
</evidence>
<dbReference type="InterPro" id="IPR006162">
    <property type="entry name" value="Ppantetheine_attach_site"/>
</dbReference>
<evidence type="ECO:0000256" key="2">
    <source>
        <dbReference type="ARBA" id="ARBA00022553"/>
    </source>
</evidence>
<dbReference type="CDD" id="cd05195">
    <property type="entry name" value="enoyl_red"/>
    <property type="match status" value="1"/>
</dbReference>
<keyword evidence="7" id="KW-1185">Reference proteome</keyword>
<dbReference type="HOGENOM" id="CLU_000022_31_0_1"/>
<dbReference type="SMART" id="SM00823">
    <property type="entry name" value="PKS_PP"/>
    <property type="match status" value="1"/>
</dbReference>
<evidence type="ECO:0000256" key="4">
    <source>
        <dbReference type="ARBA" id="ARBA00023268"/>
    </source>
</evidence>
<dbReference type="Pfam" id="PF08659">
    <property type="entry name" value="KR"/>
    <property type="match status" value="1"/>
</dbReference>
<dbReference type="PROSITE" id="PS00012">
    <property type="entry name" value="PHOSPHOPANTETHEINE"/>
    <property type="match status" value="1"/>
</dbReference>
<dbReference type="GO" id="GO:0016491">
    <property type="term" value="F:oxidoreductase activity"/>
    <property type="evidence" value="ECO:0007669"/>
    <property type="project" value="UniProtKB-KW"/>
</dbReference>
<dbReference type="GO" id="GO:0031177">
    <property type="term" value="F:phosphopantetheine binding"/>
    <property type="evidence" value="ECO:0007669"/>
    <property type="project" value="InterPro"/>
</dbReference>
<feature type="domain" description="Carrier" evidence="5">
    <location>
        <begin position="1381"/>
        <end position="1455"/>
    </location>
</feature>
<dbReference type="InterPro" id="IPR042104">
    <property type="entry name" value="PKS_dehydratase_sf"/>
</dbReference>
<evidence type="ECO:0000256" key="3">
    <source>
        <dbReference type="ARBA" id="ARBA00023002"/>
    </source>
</evidence>
<dbReference type="Gene3D" id="3.10.129.110">
    <property type="entry name" value="Polyketide synthase dehydratase"/>
    <property type="match status" value="1"/>
</dbReference>
<dbReference type="EMBL" id="KB706079">
    <property type="protein sequence ID" value="EMR69476.1"/>
    <property type="molecule type" value="Genomic_DNA"/>
</dbReference>
<dbReference type="SMART" id="SM01294">
    <property type="entry name" value="PKS_PP_betabranch"/>
    <property type="match status" value="1"/>
</dbReference>
<dbReference type="GO" id="GO:0044550">
    <property type="term" value="P:secondary metabolite biosynthetic process"/>
    <property type="evidence" value="ECO:0007669"/>
    <property type="project" value="UniProtKB-ARBA"/>
</dbReference>
<dbReference type="Pfam" id="PF00550">
    <property type="entry name" value="PP-binding"/>
    <property type="match status" value="1"/>
</dbReference>
<dbReference type="InterPro" id="IPR029063">
    <property type="entry name" value="SAM-dependent_MTases_sf"/>
</dbReference>
<protein>
    <submittedName>
        <fullName evidence="6">Putative polyketide synthase protein</fullName>
    </submittedName>
</protein>
<dbReference type="SUPFAM" id="SSF50129">
    <property type="entry name" value="GroES-like"/>
    <property type="match status" value="1"/>
</dbReference>
<dbReference type="InterPro" id="IPR036736">
    <property type="entry name" value="ACP-like_sf"/>
</dbReference>
<evidence type="ECO:0000313" key="6">
    <source>
        <dbReference type="EMBL" id="EMR69476.1"/>
    </source>
</evidence>
<dbReference type="InterPro" id="IPR050091">
    <property type="entry name" value="PKS_NRPS_Biosynth_Enz"/>
</dbReference>
<dbReference type="KEGG" id="ela:UCREL1_3512"/>
<dbReference type="SUPFAM" id="SSF51735">
    <property type="entry name" value="NAD(P)-binding Rossmann-fold domains"/>
    <property type="match status" value="2"/>
</dbReference>
<dbReference type="SMART" id="SM00822">
    <property type="entry name" value="PKS_KR"/>
    <property type="match status" value="1"/>
</dbReference>
<organism evidence="6 7">
    <name type="scientific">Eutypa lata (strain UCR-EL1)</name>
    <name type="common">Grapevine dieback disease fungus</name>
    <name type="synonym">Eutypa armeniacae</name>
    <dbReference type="NCBI Taxonomy" id="1287681"/>
    <lineage>
        <taxon>Eukaryota</taxon>
        <taxon>Fungi</taxon>
        <taxon>Dikarya</taxon>
        <taxon>Ascomycota</taxon>
        <taxon>Pezizomycotina</taxon>
        <taxon>Sordariomycetes</taxon>
        <taxon>Xylariomycetidae</taxon>
        <taxon>Xylariales</taxon>
        <taxon>Diatrypaceae</taxon>
        <taxon>Eutypa</taxon>
    </lineage>
</organism>
<dbReference type="Gene3D" id="3.90.180.10">
    <property type="entry name" value="Medium-chain alcohol dehydrogenases, catalytic domain"/>
    <property type="match status" value="2"/>
</dbReference>
<dbReference type="Gene3D" id="3.40.50.720">
    <property type="entry name" value="NAD(P)-binding Rossmann-like Domain"/>
    <property type="match status" value="1"/>
</dbReference>
<dbReference type="PANTHER" id="PTHR43775:SF29">
    <property type="entry name" value="ASPERFURANONE POLYKETIDE SYNTHASE AFOG-RELATED"/>
    <property type="match status" value="1"/>
</dbReference>
<gene>
    <name evidence="6" type="ORF">UCREL1_3512</name>
</gene>
<dbReference type="Gene3D" id="3.40.50.150">
    <property type="entry name" value="Vaccinia Virus protein VP39"/>
    <property type="match status" value="1"/>
</dbReference>
<name>M7THQ4_EUTLA</name>
<dbReference type="GO" id="GO:0006633">
    <property type="term" value="P:fatty acid biosynthetic process"/>
    <property type="evidence" value="ECO:0007669"/>
    <property type="project" value="TreeGrafter"/>
</dbReference>
<dbReference type="InterPro" id="IPR057326">
    <property type="entry name" value="KR_dom"/>
</dbReference>
<dbReference type="InterPro" id="IPR009081">
    <property type="entry name" value="PP-bd_ACP"/>
</dbReference>
<dbReference type="Pfam" id="PF13602">
    <property type="entry name" value="ADH_zinc_N_2"/>
    <property type="match status" value="1"/>
</dbReference>
<keyword evidence="2" id="KW-0597">Phosphoprotein</keyword>
<dbReference type="Gene3D" id="1.10.1200.10">
    <property type="entry name" value="ACP-like"/>
    <property type="match status" value="1"/>
</dbReference>
<dbReference type="InterPro" id="IPR020806">
    <property type="entry name" value="PKS_PP-bd"/>
</dbReference>
<dbReference type="InterPro" id="IPR049551">
    <property type="entry name" value="PKS_DH_C"/>
</dbReference>
<dbReference type="SUPFAM" id="SSF53335">
    <property type="entry name" value="S-adenosyl-L-methionine-dependent methyltransferases"/>
    <property type="match status" value="1"/>
</dbReference>